<evidence type="ECO:0000313" key="3">
    <source>
        <dbReference type="Proteomes" id="UP001229651"/>
    </source>
</evidence>
<dbReference type="EMBL" id="JAUSUT010000001">
    <property type="protein sequence ID" value="MDQ0380390.1"/>
    <property type="molecule type" value="Genomic_DNA"/>
</dbReference>
<feature type="transmembrane region" description="Helical" evidence="1">
    <location>
        <begin position="419"/>
        <end position="437"/>
    </location>
</feature>
<dbReference type="Proteomes" id="UP001229651">
    <property type="component" value="Unassembled WGS sequence"/>
</dbReference>
<name>A0ABU0EYJ4_9PSEU</name>
<keyword evidence="1" id="KW-0472">Membrane</keyword>
<gene>
    <name evidence="2" type="ORF">FB470_004384</name>
</gene>
<proteinExistence type="predicted"/>
<accession>A0ABU0EYJ4</accession>
<organism evidence="2 3">
    <name type="scientific">Amycolatopsis thermophila</name>
    <dbReference type="NCBI Taxonomy" id="206084"/>
    <lineage>
        <taxon>Bacteria</taxon>
        <taxon>Bacillati</taxon>
        <taxon>Actinomycetota</taxon>
        <taxon>Actinomycetes</taxon>
        <taxon>Pseudonocardiales</taxon>
        <taxon>Pseudonocardiaceae</taxon>
        <taxon>Amycolatopsis</taxon>
    </lineage>
</organism>
<evidence type="ECO:0000256" key="1">
    <source>
        <dbReference type="SAM" id="Phobius"/>
    </source>
</evidence>
<comment type="caution">
    <text evidence="2">The sequence shown here is derived from an EMBL/GenBank/DDBJ whole genome shotgun (WGS) entry which is preliminary data.</text>
</comment>
<protein>
    <submittedName>
        <fullName evidence="2">ABC transport system permease protein</fullName>
    </submittedName>
</protein>
<feature type="transmembrane region" description="Helical" evidence="1">
    <location>
        <begin position="371"/>
        <end position="398"/>
    </location>
</feature>
<sequence>MKHWGLPAPWARAPWMLLRQPAVAVAIAAAAFLVALPAAAAALFLSAAGNASLRDQIADACPAYTGAHVQGGVRFDNGGPPLDERVRSLAAEGATVPRLSAPVVTLTSRARAGDGTVSLVARDRFADHVTVLDGGRGPGVWLPDGFAAERGIHVGDRVPVSQENHTVPMPVAAIYQDLRAQPDQPYWCGLVDLYRGKPLGEAAIYPLALVSRADFVDLARGTGAAATTTIELTVDADGLTTANVDPVLDGLDRLRDNTNQAAGQFSYGVRFASALPAMAERADLVAGALTGTVVPLAAAATLAGLVVAGAAGGFWVDRRRAELTVLSARGVGPVALAGKAVLEVAAGVAAGAAGGWFAARALVGSAGPGSLVTPAALAGSIGAAAGAVAVTLAAVGLVAGRRAAHLFDVPPARTRRRRWVPWELLPFAAAVVSWFVLGDDVQAGLTGSAGTVARVPPRLVVAPILLVIALALAAARLTRWALSRVRARGGPARTGWFLASRRVLAGPVAAAVLIGATAVPVALAVYGASVTGSVDRTLHAEGQLIVGTDVVFSLDRPAPTPPALADRSSQVSFYSNGHVAGSTVEVLGVDPATFGRVAFWDTALPGPSLPGLLGRMAGGEPIGLLAGLPGADGLSTVDIGGRAVPLTVVAVPQLPGKKSGNPLLVVRQDVLNSLGLATRPQLWVRGDPDLLLPEVAAAGLPVRTYAEATNVTAGGVYSPITYTFGFLAAVSLLCGAIIVVGLLLYLTAKARARRSAYVLLRRMSVTPADHWRALCFEVGGLLLAGFVAGLVLAAVAVGWTSGGYDLNPATLPGTLLDVPWGLVAGLAGAAAVTTVVAAALAQRAVSRARPAEVLRDAR</sequence>
<keyword evidence="1" id="KW-0812">Transmembrane</keyword>
<feature type="transmembrane region" description="Helical" evidence="1">
    <location>
        <begin position="503"/>
        <end position="526"/>
    </location>
</feature>
<feature type="transmembrane region" description="Helical" evidence="1">
    <location>
        <begin position="457"/>
        <end position="482"/>
    </location>
</feature>
<feature type="transmembrane region" description="Helical" evidence="1">
    <location>
        <begin position="336"/>
        <end position="359"/>
    </location>
</feature>
<reference evidence="2 3" key="1">
    <citation type="submission" date="2023-07" db="EMBL/GenBank/DDBJ databases">
        <title>Sequencing the genomes of 1000 actinobacteria strains.</title>
        <authorList>
            <person name="Klenk H.-P."/>
        </authorList>
    </citation>
    <scope>NUCLEOTIDE SEQUENCE [LARGE SCALE GENOMIC DNA]</scope>
    <source>
        <strain evidence="2 3">DSM 45805</strain>
    </source>
</reference>
<feature type="transmembrane region" description="Helical" evidence="1">
    <location>
        <begin position="724"/>
        <end position="746"/>
    </location>
</feature>
<feature type="transmembrane region" description="Helical" evidence="1">
    <location>
        <begin position="771"/>
        <end position="799"/>
    </location>
</feature>
<feature type="transmembrane region" description="Helical" evidence="1">
    <location>
        <begin position="819"/>
        <end position="841"/>
    </location>
</feature>
<dbReference type="RefSeq" id="WP_306994313.1">
    <property type="nucleotide sequence ID" value="NZ_JAUSUT010000001.1"/>
</dbReference>
<keyword evidence="3" id="KW-1185">Reference proteome</keyword>
<keyword evidence="1" id="KW-1133">Transmembrane helix</keyword>
<feature type="transmembrane region" description="Helical" evidence="1">
    <location>
        <begin position="293"/>
        <end position="316"/>
    </location>
</feature>
<evidence type="ECO:0000313" key="2">
    <source>
        <dbReference type="EMBL" id="MDQ0380390.1"/>
    </source>
</evidence>